<keyword evidence="1" id="KW-0472">Membrane</keyword>
<protein>
    <submittedName>
        <fullName evidence="2">Uncharacterized protein</fullName>
    </submittedName>
</protein>
<evidence type="ECO:0000313" key="3">
    <source>
        <dbReference type="Proteomes" id="UP000235554"/>
    </source>
</evidence>
<keyword evidence="1" id="KW-0812">Transmembrane</keyword>
<organism evidence="2 3">
    <name type="scientific">Vibrio lentus</name>
    <dbReference type="NCBI Taxonomy" id="136468"/>
    <lineage>
        <taxon>Bacteria</taxon>
        <taxon>Pseudomonadati</taxon>
        <taxon>Pseudomonadota</taxon>
        <taxon>Gammaproteobacteria</taxon>
        <taxon>Vibrionales</taxon>
        <taxon>Vibrionaceae</taxon>
        <taxon>Vibrio</taxon>
    </lineage>
</organism>
<keyword evidence="1" id="KW-1133">Transmembrane helix</keyword>
<accession>A0A855INX0</accession>
<dbReference type="AlphaFoldDB" id="A0A855INX0"/>
<evidence type="ECO:0000256" key="1">
    <source>
        <dbReference type="SAM" id="Phobius"/>
    </source>
</evidence>
<feature type="transmembrane region" description="Helical" evidence="1">
    <location>
        <begin position="84"/>
        <end position="107"/>
    </location>
</feature>
<sequence length="108" mass="12200">MHVAFNIVGYIWFSVSDFDADVSPFPSGPSIMAFPFTVPNDRHFKLPSRLFKRFADAFIVLKVQCHLVVFIVSHEINRMAGLMATWAFVTVKLAQALLIELVLAFVLI</sequence>
<dbReference type="Proteomes" id="UP000235554">
    <property type="component" value="Unassembled WGS sequence"/>
</dbReference>
<proteinExistence type="predicted"/>
<name>A0A855INX0_9VIBR</name>
<comment type="caution">
    <text evidence="2">The sequence shown here is derived from an EMBL/GenBank/DDBJ whole genome shotgun (WGS) entry which is preliminary data.</text>
</comment>
<gene>
    <name evidence="2" type="ORF">BCT50_25250</name>
</gene>
<dbReference type="EMBL" id="MCZJ01000026">
    <property type="protein sequence ID" value="PMM56410.1"/>
    <property type="molecule type" value="Genomic_DNA"/>
</dbReference>
<reference evidence="3" key="1">
    <citation type="submission" date="2016-07" db="EMBL/GenBank/DDBJ databases">
        <title>Nontailed viruses are major unrecognized killers of bacteria in the ocean.</title>
        <authorList>
            <person name="Kauffman K."/>
            <person name="Hussain F."/>
            <person name="Yang J."/>
            <person name="Arevalo P."/>
            <person name="Brown J."/>
            <person name="Cutler M."/>
            <person name="Kelly L."/>
            <person name="Polz M.F."/>
        </authorList>
    </citation>
    <scope>NUCLEOTIDE SEQUENCE [LARGE SCALE GENOMIC DNA]</scope>
    <source>
        <strain evidence="3">10N.261.48.A1</strain>
    </source>
</reference>
<evidence type="ECO:0000313" key="2">
    <source>
        <dbReference type="EMBL" id="PMM56410.1"/>
    </source>
</evidence>